<feature type="transmembrane region" description="Helical" evidence="6">
    <location>
        <begin position="6"/>
        <end position="29"/>
    </location>
</feature>
<dbReference type="NCBIfam" id="TIGR02532">
    <property type="entry name" value="IV_pilin_GFxxxE"/>
    <property type="match status" value="1"/>
</dbReference>
<dbReference type="InterPro" id="IPR012902">
    <property type="entry name" value="N_methyl_site"/>
</dbReference>
<dbReference type="GO" id="GO:0016020">
    <property type="term" value="C:membrane"/>
    <property type="evidence" value="ECO:0007669"/>
    <property type="project" value="UniProtKB-SubCell"/>
</dbReference>
<evidence type="ECO:0000256" key="5">
    <source>
        <dbReference type="ARBA" id="ARBA00023136"/>
    </source>
</evidence>
<dbReference type="GO" id="GO:0015627">
    <property type="term" value="C:type II protein secretion system complex"/>
    <property type="evidence" value="ECO:0007669"/>
    <property type="project" value="InterPro"/>
</dbReference>
<dbReference type="Gene3D" id="3.30.700.10">
    <property type="entry name" value="Glycoprotein, Type 4 Pilin"/>
    <property type="match status" value="1"/>
</dbReference>
<dbReference type="PANTHER" id="PTHR30093">
    <property type="entry name" value="GENERAL SECRETION PATHWAY PROTEIN G"/>
    <property type="match status" value="1"/>
</dbReference>
<keyword evidence="3 6" id="KW-0812">Transmembrane</keyword>
<gene>
    <name evidence="7" type="ORF">A3H60_02735</name>
</gene>
<keyword evidence="2" id="KW-0488">Methylation</keyword>
<dbReference type="PANTHER" id="PTHR30093:SF44">
    <property type="entry name" value="TYPE II SECRETION SYSTEM CORE PROTEIN G"/>
    <property type="match status" value="1"/>
</dbReference>
<evidence type="ECO:0000313" key="7">
    <source>
        <dbReference type="EMBL" id="OHB10181.1"/>
    </source>
</evidence>
<protein>
    <recommendedName>
        <fullName evidence="9">Type II secretion system protein GspG C-terminal domain-containing protein</fullName>
    </recommendedName>
</protein>
<evidence type="ECO:0000256" key="6">
    <source>
        <dbReference type="SAM" id="Phobius"/>
    </source>
</evidence>
<evidence type="ECO:0000256" key="1">
    <source>
        <dbReference type="ARBA" id="ARBA00004167"/>
    </source>
</evidence>
<dbReference type="EMBL" id="MHWP01000020">
    <property type="protein sequence ID" value="OHB10181.1"/>
    <property type="molecule type" value="Genomic_DNA"/>
</dbReference>
<evidence type="ECO:0000256" key="3">
    <source>
        <dbReference type="ARBA" id="ARBA00022692"/>
    </source>
</evidence>
<dbReference type="SUPFAM" id="SSF54523">
    <property type="entry name" value="Pili subunits"/>
    <property type="match status" value="1"/>
</dbReference>
<evidence type="ECO:0000313" key="8">
    <source>
        <dbReference type="Proteomes" id="UP000177202"/>
    </source>
</evidence>
<organism evidence="7 8">
    <name type="scientific">Candidatus Zambryskibacteria bacterium RIFCSPLOWO2_02_FULL_44_12b</name>
    <dbReference type="NCBI Taxonomy" id="1802772"/>
    <lineage>
        <taxon>Bacteria</taxon>
        <taxon>Candidatus Zambryskiibacteriota</taxon>
    </lineage>
</organism>
<dbReference type="PRINTS" id="PR00813">
    <property type="entry name" value="BCTERIALGSPG"/>
</dbReference>
<dbReference type="Pfam" id="PF07963">
    <property type="entry name" value="N_methyl"/>
    <property type="match status" value="1"/>
</dbReference>
<dbReference type="Proteomes" id="UP000177202">
    <property type="component" value="Unassembled WGS sequence"/>
</dbReference>
<dbReference type="GO" id="GO:0015628">
    <property type="term" value="P:protein secretion by the type II secretion system"/>
    <property type="evidence" value="ECO:0007669"/>
    <property type="project" value="InterPro"/>
</dbReference>
<dbReference type="PROSITE" id="PS00409">
    <property type="entry name" value="PROKAR_NTER_METHYL"/>
    <property type="match status" value="1"/>
</dbReference>
<dbReference type="InterPro" id="IPR045584">
    <property type="entry name" value="Pilin-like"/>
</dbReference>
<keyword evidence="4 6" id="KW-1133">Transmembrane helix</keyword>
<name>A0A1G2UL85_9BACT</name>
<accession>A0A1G2UL85</accession>
<dbReference type="STRING" id="1802772.A3H60_02735"/>
<sequence>MDQKGFTLIELLVVIAIIGILSSVVFASLNNARVGARDAQRVSNLRQLKTILELYFDDSLNYPGTIDTRYNIDENNYPGSSCVSGGLKTYLPSVCSFKGPQGDSYNYVRTSGGTYKLGAFFETSKFQTTLFVWGVGNTIPGLYEFK</sequence>
<evidence type="ECO:0008006" key="9">
    <source>
        <dbReference type="Google" id="ProtNLM"/>
    </source>
</evidence>
<proteinExistence type="predicted"/>
<reference evidence="7 8" key="1">
    <citation type="journal article" date="2016" name="Nat. Commun.">
        <title>Thousands of microbial genomes shed light on interconnected biogeochemical processes in an aquifer system.</title>
        <authorList>
            <person name="Anantharaman K."/>
            <person name="Brown C.T."/>
            <person name="Hug L.A."/>
            <person name="Sharon I."/>
            <person name="Castelle C.J."/>
            <person name="Probst A.J."/>
            <person name="Thomas B.C."/>
            <person name="Singh A."/>
            <person name="Wilkins M.J."/>
            <person name="Karaoz U."/>
            <person name="Brodie E.L."/>
            <person name="Williams K.H."/>
            <person name="Hubbard S.S."/>
            <person name="Banfield J.F."/>
        </authorList>
    </citation>
    <scope>NUCLEOTIDE SEQUENCE [LARGE SCALE GENOMIC DNA]</scope>
</reference>
<keyword evidence="5 6" id="KW-0472">Membrane</keyword>
<dbReference type="AlphaFoldDB" id="A0A1G2UL85"/>
<comment type="caution">
    <text evidence="7">The sequence shown here is derived from an EMBL/GenBank/DDBJ whole genome shotgun (WGS) entry which is preliminary data.</text>
</comment>
<dbReference type="InterPro" id="IPR000983">
    <property type="entry name" value="Bac_GSPG_pilin"/>
</dbReference>
<evidence type="ECO:0000256" key="2">
    <source>
        <dbReference type="ARBA" id="ARBA00022481"/>
    </source>
</evidence>
<comment type="subcellular location">
    <subcellularLocation>
        <location evidence="1">Membrane</location>
        <topology evidence="1">Single-pass membrane protein</topology>
    </subcellularLocation>
</comment>
<evidence type="ECO:0000256" key="4">
    <source>
        <dbReference type="ARBA" id="ARBA00022989"/>
    </source>
</evidence>